<feature type="transmembrane region" description="Helical" evidence="8">
    <location>
        <begin position="81"/>
        <end position="100"/>
    </location>
</feature>
<proteinExistence type="inferred from homology"/>
<evidence type="ECO:0000256" key="4">
    <source>
        <dbReference type="ARBA" id="ARBA00022692"/>
    </source>
</evidence>
<evidence type="ECO:0000256" key="8">
    <source>
        <dbReference type="SAM" id="Phobius"/>
    </source>
</evidence>
<dbReference type="InterPro" id="IPR037185">
    <property type="entry name" value="EmrE-like"/>
</dbReference>
<evidence type="ECO:0000256" key="1">
    <source>
        <dbReference type="ARBA" id="ARBA00004651"/>
    </source>
</evidence>
<dbReference type="GO" id="GO:0005886">
    <property type="term" value="C:plasma membrane"/>
    <property type="evidence" value="ECO:0007669"/>
    <property type="project" value="UniProtKB-SubCell"/>
</dbReference>
<dbReference type="PANTHER" id="PTHR30561">
    <property type="entry name" value="SMR FAMILY PROTON-DEPENDENT DRUG EFFLUX TRANSPORTER SUGE"/>
    <property type="match status" value="1"/>
</dbReference>
<dbReference type="EMBL" id="CP041616">
    <property type="protein sequence ID" value="QDO88251.1"/>
    <property type="molecule type" value="Genomic_DNA"/>
</dbReference>
<feature type="transmembrane region" description="Helical" evidence="8">
    <location>
        <begin position="57"/>
        <end position="75"/>
    </location>
</feature>
<dbReference type="PANTHER" id="PTHR30561:SF0">
    <property type="entry name" value="GUANIDINIUM EXPORTER"/>
    <property type="match status" value="1"/>
</dbReference>
<evidence type="ECO:0000313" key="9">
    <source>
        <dbReference type="EMBL" id="QDO88251.1"/>
    </source>
</evidence>
<keyword evidence="5 8" id="KW-1133">Transmembrane helix</keyword>
<accession>A0A516G9Q2</accession>
<keyword evidence="2" id="KW-0813">Transport</keyword>
<reference evidence="9 10" key="1">
    <citation type="submission" date="2019-07" db="EMBL/GenBank/DDBJ databases">
        <title>complete genome sequencing of Ornithinimicrobium sp. H23M54.</title>
        <authorList>
            <person name="Bae J.-W."/>
            <person name="Lee S.-Y."/>
        </authorList>
    </citation>
    <scope>NUCLEOTIDE SEQUENCE [LARGE SCALE GENOMIC DNA]</scope>
    <source>
        <strain evidence="9 10">H23M54</strain>
    </source>
</reference>
<comment type="similarity">
    <text evidence="7">Belongs to the drug/metabolite transporter (DMT) superfamily. Small multidrug resistance (SMR) (TC 2.A.7.1) family.</text>
</comment>
<evidence type="ECO:0000256" key="5">
    <source>
        <dbReference type="ARBA" id="ARBA00022989"/>
    </source>
</evidence>
<evidence type="ECO:0000256" key="7">
    <source>
        <dbReference type="RuleBase" id="RU003942"/>
    </source>
</evidence>
<sequence>MAWAVLLVSAVFEAVWATALGQSDGLTRLVPTVVFVVFSIVSLVGLGWAMKSIPTGTAYAVWTGLGAVLTVVWAASTGQEALTPLKVIFLLGIIGCAVGLKFATAPAEHDPGGVTTGQRTPTEG</sequence>
<keyword evidence="3" id="KW-1003">Cell membrane</keyword>
<dbReference type="InterPro" id="IPR000390">
    <property type="entry name" value="Small_drug/metabolite_transptr"/>
</dbReference>
<keyword evidence="6 8" id="KW-0472">Membrane</keyword>
<evidence type="ECO:0000256" key="3">
    <source>
        <dbReference type="ARBA" id="ARBA00022475"/>
    </source>
</evidence>
<dbReference type="Gene3D" id="1.10.3730.20">
    <property type="match status" value="1"/>
</dbReference>
<evidence type="ECO:0000256" key="6">
    <source>
        <dbReference type="ARBA" id="ARBA00023136"/>
    </source>
</evidence>
<evidence type="ECO:0000313" key="10">
    <source>
        <dbReference type="Proteomes" id="UP000315395"/>
    </source>
</evidence>
<dbReference type="SUPFAM" id="SSF103481">
    <property type="entry name" value="Multidrug resistance efflux transporter EmrE"/>
    <property type="match status" value="1"/>
</dbReference>
<protein>
    <submittedName>
        <fullName evidence="9">Multidrug efflux SMR transporter</fullName>
    </submittedName>
</protein>
<dbReference type="GO" id="GO:0022857">
    <property type="term" value="F:transmembrane transporter activity"/>
    <property type="evidence" value="ECO:0007669"/>
    <property type="project" value="InterPro"/>
</dbReference>
<dbReference type="RefSeq" id="WP_143782926.1">
    <property type="nucleotide sequence ID" value="NZ_CP041616.1"/>
</dbReference>
<keyword evidence="4 7" id="KW-0812">Transmembrane</keyword>
<evidence type="ECO:0000256" key="2">
    <source>
        <dbReference type="ARBA" id="ARBA00022448"/>
    </source>
</evidence>
<dbReference type="KEGG" id="orz:FNH13_07745"/>
<dbReference type="Proteomes" id="UP000315395">
    <property type="component" value="Chromosome"/>
</dbReference>
<dbReference type="InterPro" id="IPR045324">
    <property type="entry name" value="Small_multidrug_res"/>
</dbReference>
<organism evidence="9 10">
    <name type="scientific">Ornithinimicrobium ciconiae</name>
    <dbReference type="NCBI Taxonomy" id="2594265"/>
    <lineage>
        <taxon>Bacteria</taxon>
        <taxon>Bacillati</taxon>
        <taxon>Actinomycetota</taxon>
        <taxon>Actinomycetes</taxon>
        <taxon>Micrococcales</taxon>
        <taxon>Ornithinimicrobiaceae</taxon>
        <taxon>Ornithinimicrobium</taxon>
    </lineage>
</organism>
<dbReference type="OrthoDB" id="21828at2"/>
<comment type="subcellular location">
    <subcellularLocation>
        <location evidence="1 7">Cell membrane</location>
        <topology evidence="1 7">Multi-pass membrane protein</topology>
    </subcellularLocation>
</comment>
<name>A0A516G9Q2_9MICO</name>
<feature type="transmembrane region" description="Helical" evidence="8">
    <location>
        <begin position="33"/>
        <end position="50"/>
    </location>
</feature>
<gene>
    <name evidence="9" type="ORF">FNH13_07745</name>
</gene>
<keyword evidence="10" id="KW-1185">Reference proteome</keyword>
<dbReference type="Pfam" id="PF00893">
    <property type="entry name" value="Multi_Drug_Res"/>
    <property type="match status" value="1"/>
</dbReference>
<dbReference type="AlphaFoldDB" id="A0A516G9Q2"/>